<sequence>MHILVKILARLVLIIICGFVSARFFSYEKGTPFGFNRKTMKSRYFWMGAVTGIIFVFSDYRFAHFFSLPQ</sequence>
<evidence type="ECO:0000256" key="1">
    <source>
        <dbReference type="SAM" id="Phobius"/>
    </source>
</evidence>
<keyword evidence="1" id="KW-0812">Transmembrane</keyword>
<comment type="caution">
    <text evidence="2">The sequence shown here is derived from an EMBL/GenBank/DDBJ whole genome shotgun (WGS) entry which is preliminary data.</text>
</comment>
<dbReference type="EMBL" id="MPDK01000024">
    <property type="protein sequence ID" value="PWI56851.1"/>
    <property type="molecule type" value="Genomic_DNA"/>
</dbReference>
<dbReference type="AlphaFoldDB" id="A0A2U3D6E1"/>
<keyword evidence="1" id="KW-1133">Transmembrane helix</keyword>
<dbReference type="Proteomes" id="UP000245380">
    <property type="component" value="Unassembled WGS sequence"/>
</dbReference>
<proteinExistence type="predicted"/>
<organism evidence="2 3">
    <name type="scientific">Sulfoacidibacillus thermotolerans</name>
    <name type="common">Acidibacillus sulfuroxidans</name>
    <dbReference type="NCBI Taxonomy" id="1765684"/>
    <lineage>
        <taxon>Bacteria</taxon>
        <taxon>Bacillati</taxon>
        <taxon>Bacillota</taxon>
        <taxon>Bacilli</taxon>
        <taxon>Bacillales</taxon>
        <taxon>Alicyclobacillaceae</taxon>
        <taxon>Sulfoacidibacillus</taxon>
    </lineage>
</organism>
<feature type="transmembrane region" description="Helical" evidence="1">
    <location>
        <begin position="7"/>
        <end position="25"/>
    </location>
</feature>
<gene>
    <name evidence="2" type="ORF">BM613_11470</name>
</gene>
<accession>A0A2U3D6E1</accession>
<keyword evidence="1" id="KW-0472">Membrane</keyword>
<name>A0A2U3D6E1_SULT2</name>
<feature type="transmembrane region" description="Helical" evidence="1">
    <location>
        <begin position="45"/>
        <end position="63"/>
    </location>
</feature>
<keyword evidence="3" id="KW-1185">Reference proteome</keyword>
<reference evidence="2 3" key="1">
    <citation type="submission" date="2016-11" db="EMBL/GenBank/DDBJ databases">
        <title>Comparative genomics of Acidibacillus ferroxidans species.</title>
        <authorList>
            <person name="Oliveira G."/>
            <person name="Nunes G."/>
            <person name="Oliveira R."/>
            <person name="Araujo F."/>
            <person name="Salim A."/>
            <person name="Scholte L."/>
            <person name="Morais D."/>
            <person name="Nancucheo I."/>
            <person name="Johnson D.B."/>
            <person name="Grail B."/>
            <person name="Bittencourt J."/>
            <person name="Valadares R."/>
        </authorList>
    </citation>
    <scope>NUCLEOTIDE SEQUENCE [LARGE SCALE GENOMIC DNA]</scope>
    <source>
        <strain evidence="2 3">Y002</strain>
    </source>
</reference>
<protein>
    <submittedName>
        <fullName evidence="2">Uncharacterized protein</fullName>
    </submittedName>
</protein>
<evidence type="ECO:0000313" key="2">
    <source>
        <dbReference type="EMBL" id="PWI56851.1"/>
    </source>
</evidence>
<evidence type="ECO:0000313" key="3">
    <source>
        <dbReference type="Proteomes" id="UP000245380"/>
    </source>
</evidence>